<dbReference type="Proteomes" id="UP000054270">
    <property type="component" value="Unassembled WGS sequence"/>
</dbReference>
<evidence type="ECO:0000313" key="3">
    <source>
        <dbReference type="Proteomes" id="UP000054270"/>
    </source>
</evidence>
<dbReference type="OrthoDB" id="3263748at2759"/>
<sequence length="327" mass="36103">MVNKLVRTSKNGSLLFEPEIYSTISSMSSDSSNLSSLTREKLNKSVSRQDSNSLHRWVLLRNSMLASPSQTHSTFSNTQPETSSAYPNDDGDDDDDDADEVLGLSEIDSFMFPDAGQLVRAPVTAGAKTSEAQWLDSLLETLGDDEDDDDFIVDSDPQNAALPADDDEFQLYSPTGSPSSSSEDLPNQPAYYPSSISVQYPVPYPPLIHAYHFASPFDSIVSTALPPYDSPFPYHDIEDLQVPDAIDDTSDDESDAPTTPSLGRSTSSVSLLDAASIPLPAERSRLRDANPRVYVDSDDSYFYPFEFDPLPFPDEQMRTSYNHYQEC</sequence>
<accession>A0A0D2MA83</accession>
<feature type="region of interest" description="Disordered" evidence="1">
    <location>
        <begin position="245"/>
        <end position="269"/>
    </location>
</feature>
<organism evidence="2 3">
    <name type="scientific">Hypholoma sublateritium (strain FD-334 SS-4)</name>
    <dbReference type="NCBI Taxonomy" id="945553"/>
    <lineage>
        <taxon>Eukaryota</taxon>
        <taxon>Fungi</taxon>
        <taxon>Dikarya</taxon>
        <taxon>Basidiomycota</taxon>
        <taxon>Agaricomycotina</taxon>
        <taxon>Agaricomycetes</taxon>
        <taxon>Agaricomycetidae</taxon>
        <taxon>Agaricales</taxon>
        <taxon>Agaricineae</taxon>
        <taxon>Strophariaceae</taxon>
        <taxon>Hypholoma</taxon>
    </lineage>
</organism>
<evidence type="ECO:0000313" key="2">
    <source>
        <dbReference type="EMBL" id="KJA20248.1"/>
    </source>
</evidence>
<dbReference type="STRING" id="945553.A0A0D2MA83"/>
<feature type="compositionally biased region" description="Polar residues" evidence="1">
    <location>
        <begin position="68"/>
        <end position="86"/>
    </location>
</feature>
<dbReference type="EMBL" id="KN817569">
    <property type="protein sequence ID" value="KJA20248.1"/>
    <property type="molecule type" value="Genomic_DNA"/>
</dbReference>
<feature type="compositionally biased region" description="Low complexity" evidence="1">
    <location>
        <begin position="173"/>
        <end position="182"/>
    </location>
</feature>
<reference evidence="3" key="1">
    <citation type="submission" date="2014-04" db="EMBL/GenBank/DDBJ databases">
        <title>Evolutionary Origins and Diversification of the Mycorrhizal Mutualists.</title>
        <authorList>
            <consortium name="DOE Joint Genome Institute"/>
            <consortium name="Mycorrhizal Genomics Consortium"/>
            <person name="Kohler A."/>
            <person name="Kuo A."/>
            <person name="Nagy L.G."/>
            <person name="Floudas D."/>
            <person name="Copeland A."/>
            <person name="Barry K.W."/>
            <person name="Cichocki N."/>
            <person name="Veneault-Fourrey C."/>
            <person name="LaButti K."/>
            <person name="Lindquist E.A."/>
            <person name="Lipzen A."/>
            <person name="Lundell T."/>
            <person name="Morin E."/>
            <person name="Murat C."/>
            <person name="Riley R."/>
            <person name="Ohm R."/>
            <person name="Sun H."/>
            <person name="Tunlid A."/>
            <person name="Henrissat B."/>
            <person name="Grigoriev I.V."/>
            <person name="Hibbett D.S."/>
            <person name="Martin F."/>
        </authorList>
    </citation>
    <scope>NUCLEOTIDE SEQUENCE [LARGE SCALE GENOMIC DNA]</scope>
    <source>
        <strain evidence="3">FD-334 SS-4</strain>
    </source>
</reference>
<gene>
    <name evidence="2" type="ORF">HYPSUDRAFT_142383</name>
</gene>
<keyword evidence="3" id="KW-1185">Reference proteome</keyword>
<feature type="region of interest" description="Disordered" evidence="1">
    <location>
        <begin position="68"/>
        <end position="99"/>
    </location>
</feature>
<protein>
    <submittedName>
        <fullName evidence="2">Uncharacterized protein</fullName>
    </submittedName>
</protein>
<feature type="region of interest" description="Disordered" evidence="1">
    <location>
        <begin position="156"/>
        <end position="190"/>
    </location>
</feature>
<evidence type="ECO:0000256" key="1">
    <source>
        <dbReference type="SAM" id="MobiDB-lite"/>
    </source>
</evidence>
<feature type="compositionally biased region" description="Acidic residues" evidence="1">
    <location>
        <begin position="245"/>
        <end position="255"/>
    </location>
</feature>
<feature type="compositionally biased region" description="Acidic residues" evidence="1">
    <location>
        <begin position="89"/>
        <end position="99"/>
    </location>
</feature>
<name>A0A0D2MA83_HYPSF</name>
<dbReference type="OMA" id="AFMFPDP"/>
<proteinExistence type="predicted"/>
<dbReference type="AlphaFoldDB" id="A0A0D2MA83"/>